<gene>
    <name evidence="2" type="ORF">BZZ03_10520</name>
</gene>
<dbReference type="Gene3D" id="2.60.40.1240">
    <property type="match status" value="1"/>
</dbReference>
<sequence length="363" mass="40331">MKKIIVGSTLLFGSLILVGCSNNSSIASVKLNSENYIIQEDEKNSENEGILALNISVENTSKQSIDSVSWDDFTLYDKKGNQISVDDDVYDQNDTFELMRASSLNPSKEKSGYLTFKVDKGEKYELHYKPRSSKDSKKTKEIITEVDTSKAKDTSSETKEAVESYVNQVFLNTTDDTKSQNSQTEKNKEDNLALDVNKAKEAFNDKFSKLFVADLQSSGATYQPTVAETSKIISAVKTTNATKGKVDYKVVESFPDSAIVSIKPEVVSFNTIDMSSILEDNMDKIDDSDYDKAINAAAKILVEKLPSEIGSSKIESPNDMDTDGYKVALHKTKEGKWSFDNSDSSKNYDYTELMSAFMAGEYE</sequence>
<dbReference type="Proteomes" id="UP000194606">
    <property type="component" value="Unassembled WGS sequence"/>
</dbReference>
<evidence type="ECO:0008006" key="4">
    <source>
        <dbReference type="Google" id="ProtNLM"/>
    </source>
</evidence>
<dbReference type="RefSeq" id="WP_086583257.1">
    <property type="nucleotide sequence ID" value="NZ_MUIZ01000009.1"/>
</dbReference>
<evidence type="ECO:0000313" key="3">
    <source>
        <dbReference type="Proteomes" id="UP000194606"/>
    </source>
</evidence>
<accession>A0A252CAQ1</accession>
<comment type="caution">
    <text evidence="2">The sequence shown here is derived from an EMBL/GenBank/DDBJ whole genome shotgun (WGS) entry which is preliminary data.</text>
</comment>
<dbReference type="EMBL" id="MUIZ01000009">
    <property type="protein sequence ID" value="OUK02859.1"/>
    <property type="molecule type" value="Genomic_DNA"/>
</dbReference>
<dbReference type="PROSITE" id="PS51257">
    <property type="entry name" value="PROKAR_LIPOPROTEIN"/>
    <property type="match status" value="1"/>
</dbReference>
<name>A0A252CAQ1_9LACT</name>
<keyword evidence="1" id="KW-0732">Signal</keyword>
<evidence type="ECO:0000256" key="1">
    <source>
        <dbReference type="ARBA" id="ARBA00022729"/>
    </source>
</evidence>
<dbReference type="InterPro" id="IPR029050">
    <property type="entry name" value="Immunoprotect_excell_Ig-like"/>
</dbReference>
<dbReference type="AlphaFoldDB" id="A0A252CAQ1"/>
<proteinExistence type="predicted"/>
<organism evidence="2 3">
    <name type="scientific">Lactococcus petauri</name>
    <dbReference type="NCBI Taxonomy" id="1940789"/>
    <lineage>
        <taxon>Bacteria</taxon>
        <taxon>Bacillati</taxon>
        <taxon>Bacillota</taxon>
        <taxon>Bacilli</taxon>
        <taxon>Lactobacillales</taxon>
        <taxon>Streptococcaceae</taxon>
        <taxon>Lactococcus</taxon>
    </lineage>
</organism>
<protein>
    <recommendedName>
        <fullName evidence="4">DUF4352 domain-containing protein</fullName>
    </recommendedName>
</protein>
<evidence type="ECO:0000313" key="2">
    <source>
        <dbReference type="EMBL" id="OUK02859.1"/>
    </source>
</evidence>
<reference evidence="2 3" key="1">
    <citation type="submission" date="2017-02" db="EMBL/GenBank/DDBJ databases">
        <authorList>
            <person name="Peterson S.W."/>
        </authorList>
    </citation>
    <scope>NUCLEOTIDE SEQUENCE [LARGE SCALE GENOMIC DNA]</scope>
    <source>
        <strain evidence="2">159469</strain>
    </source>
</reference>